<evidence type="ECO:0000259" key="1">
    <source>
        <dbReference type="PROSITE" id="PS51186"/>
    </source>
</evidence>
<dbReference type="InterPro" id="IPR016181">
    <property type="entry name" value="Acyl_CoA_acyltransferase"/>
</dbReference>
<dbReference type="SUPFAM" id="SSF55729">
    <property type="entry name" value="Acyl-CoA N-acyltransferases (Nat)"/>
    <property type="match status" value="1"/>
</dbReference>
<reference evidence="2 3" key="1">
    <citation type="submission" date="2020-07" db="EMBL/GenBank/DDBJ databases">
        <title>Description of Kordia aestuariivivens sp. nov., isolated from a tidal flat.</title>
        <authorList>
            <person name="Park S."/>
            <person name="Yoon J.-H."/>
        </authorList>
    </citation>
    <scope>NUCLEOTIDE SEQUENCE [LARGE SCALE GENOMIC DNA]</scope>
    <source>
        <strain evidence="2 3">YSTF-M3</strain>
    </source>
</reference>
<dbReference type="Gene3D" id="3.40.630.30">
    <property type="match status" value="1"/>
</dbReference>
<organism evidence="2 3">
    <name type="scientific">Kordia aestuariivivens</name>
    <dbReference type="NCBI Taxonomy" id="2759037"/>
    <lineage>
        <taxon>Bacteria</taxon>
        <taxon>Pseudomonadati</taxon>
        <taxon>Bacteroidota</taxon>
        <taxon>Flavobacteriia</taxon>
        <taxon>Flavobacteriales</taxon>
        <taxon>Flavobacteriaceae</taxon>
        <taxon>Kordia</taxon>
    </lineage>
</organism>
<comment type="caution">
    <text evidence="2">The sequence shown here is derived from an EMBL/GenBank/DDBJ whole genome shotgun (WGS) entry which is preliminary data.</text>
</comment>
<feature type="domain" description="N-acetyltransferase" evidence="1">
    <location>
        <begin position="5"/>
        <end position="166"/>
    </location>
</feature>
<evidence type="ECO:0000313" key="3">
    <source>
        <dbReference type="Proteomes" id="UP000619238"/>
    </source>
</evidence>
<dbReference type="Pfam" id="PF13420">
    <property type="entry name" value="Acetyltransf_4"/>
    <property type="match status" value="1"/>
</dbReference>
<name>A0ABR7Q7V7_9FLAO</name>
<keyword evidence="3" id="KW-1185">Reference proteome</keyword>
<dbReference type="Proteomes" id="UP000619238">
    <property type="component" value="Unassembled WGS sequence"/>
</dbReference>
<dbReference type="RefSeq" id="WP_187561697.1">
    <property type="nucleotide sequence ID" value="NZ_JACGWS010000004.1"/>
</dbReference>
<sequence length="166" mass="19095">MQEGTNIREITAADYQIVADIYNEYIKLGTASMEETLKTANTIAGWIDNFHDREKLVVFTENKIVIGWGIIKRYSDREGYRFACETAVYFTESKLGKGYGTIMKKYLIAKCKQLQYGHLVAKVFATNTGSIVYNEKLGYTVVGRQDKIGFKNNQWIDMIIMQYIIK</sequence>
<dbReference type="InterPro" id="IPR000182">
    <property type="entry name" value="GNAT_dom"/>
</dbReference>
<gene>
    <name evidence="2" type="ORF">H2O64_08165</name>
</gene>
<accession>A0ABR7Q7V7</accession>
<proteinExistence type="predicted"/>
<evidence type="ECO:0000313" key="2">
    <source>
        <dbReference type="EMBL" id="MBC8754646.1"/>
    </source>
</evidence>
<dbReference type="PROSITE" id="PS51186">
    <property type="entry name" value="GNAT"/>
    <property type="match status" value="1"/>
</dbReference>
<dbReference type="EMBL" id="JACGWS010000004">
    <property type="protein sequence ID" value="MBC8754646.1"/>
    <property type="molecule type" value="Genomic_DNA"/>
</dbReference>
<protein>
    <submittedName>
        <fullName evidence="2">N-acetyltransferase</fullName>
    </submittedName>
</protein>